<evidence type="ECO:0000256" key="6">
    <source>
        <dbReference type="ARBA" id="ARBA00023128"/>
    </source>
</evidence>
<dbReference type="RefSeq" id="XP_629675.1">
    <property type="nucleotide sequence ID" value="XM_629673.1"/>
</dbReference>
<proteinExistence type="predicted"/>
<keyword evidence="5" id="KW-0411">Iron-sulfur</keyword>
<evidence type="ECO:0000256" key="9">
    <source>
        <dbReference type="SAM" id="MobiDB-lite"/>
    </source>
</evidence>
<comment type="caution">
    <text evidence="10">The sequence shown here is derived from an EMBL/GenBank/DDBJ whole genome shotgun (WGS) entry which is preliminary data.</text>
</comment>
<dbReference type="GO" id="GO:0005763">
    <property type="term" value="C:mitochondrial small ribosomal subunit"/>
    <property type="evidence" value="ECO:0000318"/>
    <property type="project" value="GO_Central"/>
</dbReference>
<dbReference type="GeneID" id="8628591"/>
<dbReference type="GO" id="GO:0003735">
    <property type="term" value="F:structural constituent of ribosome"/>
    <property type="evidence" value="ECO:0000318"/>
    <property type="project" value="GO_Central"/>
</dbReference>
<dbReference type="InParanoid" id="Q54DG6"/>
<feature type="region of interest" description="Disordered" evidence="9">
    <location>
        <begin position="982"/>
        <end position="1033"/>
    </location>
</feature>
<dbReference type="OMA" id="YACTHRV"/>
<feature type="compositionally biased region" description="Polar residues" evidence="9">
    <location>
        <begin position="1059"/>
        <end position="1069"/>
    </location>
</feature>
<dbReference type="VEuPathDB" id="AmoebaDB:DDB_G0292286"/>
<dbReference type="Pfam" id="PF09243">
    <property type="entry name" value="Rsm22"/>
    <property type="match status" value="1"/>
</dbReference>
<dbReference type="InterPro" id="IPR015324">
    <property type="entry name" value="Ribosomal_Rsm22-like"/>
</dbReference>
<evidence type="ECO:0000256" key="7">
    <source>
        <dbReference type="ARBA" id="ARBA00045681"/>
    </source>
</evidence>
<feature type="compositionally biased region" description="Basic and acidic residues" evidence="9">
    <location>
        <begin position="468"/>
        <end position="488"/>
    </location>
</feature>
<evidence type="ECO:0000313" key="11">
    <source>
        <dbReference type="Proteomes" id="UP000002195"/>
    </source>
</evidence>
<feature type="compositionally biased region" description="Basic and acidic residues" evidence="9">
    <location>
        <begin position="139"/>
        <end position="156"/>
    </location>
</feature>
<feature type="compositionally biased region" description="Acidic residues" evidence="9">
    <location>
        <begin position="510"/>
        <end position="540"/>
    </location>
</feature>
<feature type="compositionally biased region" description="Acidic residues" evidence="9">
    <location>
        <begin position="1077"/>
        <end position="1090"/>
    </location>
</feature>
<dbReference type="InterPro" id="IPR052571">
    <property type="entry name" value="Mt_RNA_Methyltransferase"/>
</dbReference>
<evidence type="ECO:0000256" key="4">
    <source>
        <dbReference type="ARBA" id="ARBA00023004"/>
    </source>
</evidence>
<feature type="compositionally biased region" description="Acidic residues" evidence="9">
    <location>
        <begin position="988"/>
        <end position="1000"/>
    </location>
</feature>
<dbReference type="Proteomes" id="UP000002195">
    <property type="component" value="Unassembled WGS sequence"/>
</dbReference>
<feature type="compositionally biased region" description="Low complexity" evidence="9">
    <location>
        <begin position="157"/>
        <end position="174"/>
    </location>
</feature>
<comment type="function">
    <text evidence="7">Mitochondrial ribosome (mitoribosome) assembly factor. Binds at the interface of the head and body domains of the mitochondrial small ribosomal subunit (mt-SSU), occluding the mRNA channel and preventing compaction of the head domain towards the body. Probable inactive methyltransferase: retains the characteristic folding and ability to bind S-adenosyl-L-methionine, but it probably lost its methyltransferase activity.</text>
</comment>
<dbReference type="SUPFAM" id="SSF53335">
    <property type="entry name" value="S-adenosyl-L-methionine-dependent methyltransferases"/>
    <property type="match status" value="1"/>
</dbReference>
<dbReference type="HOGENOM" id="CLU_266729_0_0_1"/>
<gene>
    <name evidence="10" type="ORF">DDB_G0292286</name>
</gene>
<name>Q54DG6_DICDI</name>
<evidence type="ECO:0000256" key="2">
    <source>
        <dbReference type="ARBA" id="ARBA00022723"/>
    </source>
</evidence>
<sequence length="1241" mass="144796">MFLTKRVSSLVKTNNFKLNSSISSINSIRSLKDDQESQQQQQQQQQYYSTKRNVSSNLKKLTKKPTVVKSKTPKRISEMSRLLSKLTMEDPDGIDDSPIVGDDKEYNMEEDDYDNNDEENEFQFDSKLKFDTTQDNQLYKKENIQETEIDKNKEDNYFNNNNNNNTQNSSSSSDNIKKDKKTIDEEVRLEFWAKQMALRDSLKNDGGKYLLDEESYQEPIKNYKILGRKLMQRRQVEKEKEIDDKKKLKEKLKLEKIKELGLDLNLIEQENEKNKLKSEEALKDLLTKEEFESYKKSNNNNKNDNEEDEEGEEEEEEYDEEDDDDDGIYDNMIDGDRNQGLVDIDIGLPNLTRLNPYTPVPPPIEIVQELLEIRKQELIKKTEQSSDDFEKRRRIKRIEFIAKKKELQHKQMLERHKRMGLYDSIVTDEDELPIEIDPKVFSRYQAGDITEQEMLDISKIENKQERQRQIKSRIEAKNKKISKQDRNNNEVIIKGQENNEVNENINKEVENDDEEDDDYEDDEDEDEDDDDDYDDDDDDDFMKPSRKNTEFLRHWKIGSIGVPPLLKKKITSAIKEYPTGQLRNDAALLSEQLRSRTRLGKAIGSTNIVVKPEDRPVITYGKGQVLAYISHRMPGVYACTHRVFSEINSRLPNFKPTSLLDYGSGPGTVLWSADTIWGDSIKRIRAVEPSTYMSDVAKKLLEGNTNRVKWSPYLNTANLKRQDGTIPSTELNEMVTASYVLSELPSQEARNDLVRELWSHVKPSGILVLIEPGTPIGFNIIKEARQLILDEEPEILSIYKSTKAQVVAPCPHSGKCPMGSLSWCHFSQRVERPVFQKLAKGPHSTMPYEDEKYSYIVLSKVVHSSIQNQLEKQLQIYPTEELEPTKNWSRLIEAPLKRGGHVIMDVCSPNGSLNRVTVARSHGKQMYREARKSFWSDSFVVDPELIDHHEGRFNRNEEIENKLKQEEAEKLEEIKKQKKKSQSFLQDDLVDEDQDDDELSIENGDADGGKSLTKSEKKEKERRNNKDWMNELQGTDRRVLEKLIKQGKFTEKSGGLFGSQDNTPASDYGTNEMEFGFQEEDDDLDDENDDESYRKKKPMTIADFKETSKTRKLRKEKLQKDLNQFRKQTMSPEELKIQEEKENEIKNRSKIYKESNPKKIEYYLKNFDNENALVNQDTILQRQQNRLENQQTMRETFENIKNGLSIASNKDKLLKEKEKMDKFRKFKKQLEKQQNDVDNVD</sequence>
<accession>Q54DG6</accession>
<evidence type="ECO:0000256" key="5">
    <source>
        <dbReference type="ARBA" id="ARBA00023014"/>
    </source>
</evidence>
<evidence type="ECO:0000256" key="3">
    <source>
        <dbReference type="ARBA" id="ARBA00022946"/>
    </source>
</evidence>
<protein>
    <submittedName>
        <fullName evidence="10">Uncharacterized protein</fullName>
    </submittedName>
</protein>
<feature type="region of interest" description="Disordered" evidence="9">
    <location>
        <begin position="468"/>
        <end position="545"/>
    </location>
</feature>
<feature type="compositionally biased region" description="Basic and acidic residues" evidence="9">
    <location>
        <begin position="1013"/>
        <end position="1033"/>
    </location>
</feature>
<feature type="region of interest" description="Disordered" evidence="9">
    <location>
        <begin position="1051"/>
        <end position="1141"/>
    </location>
</feature>
<comment type="subcellular location">
    <subcellularLocation>
        <location evidence="1">Mitochondrion</location>
    </subcellularLocation>
</comment>
<feature type="coiled-coil region" evidence="8">
    <location>
        <begin position="949"/>
        <end position="981"/>
    </location>
</feature>
<dbReference type="dictyBase" id="DDB_G0292286"/>
<dbReference type="PANTHER" id="PTHR13184">
    <property type="entry name" value="37S RIBOSOMAL PROTEIN S22"/>
    <property type="match status" value="1"/>
</dbReference>
<dbReference type="PANTHER" id="PTHR13184:SF5">
    <property type="entry name" value="METHYLTRANSFERASE-LIKE PROTEIN 17, MITOCHONDRIAL"/>
    <property type="match status" value="1"/>
</dbReference>
<dbReference type="Gene3D" id="3.40.50.150">
    <property type="entry name" value="Vaccinia Virus protein VP39"/>
    <property type="match status" value="1"/>
</dbReference>
<reference evidence="10 11" key="1">
    <citation type="journal article" date="2005" name="Nature">
        <title>The genome of the social amoeba Dictyostelium discoideum.</title>
        <authorList>
            <consortium name="The Dictyostelium discoideum Sequencing Consortium"/>
            <person name="Eichinger L."/>
            <person name="Pachebat J.A."/>
            <person name="Glockner G."/>
            <person name="Rajandream M.A."/>
            <person name="Sucgang R."/>
            <person name="Berriman M."/>
            <person name="Song J."/>
            <person name="Olsen R."/>
            <person name="Szafranski K."/>
            <person name="Xu Q."/>
            <person name="Tunggal B."/>
            <person name="Kummerfeld S."/>
            <person name="Madera M."/>
            <person name="Konfortov B.A."/>
            <person name="Rivero F."/>
            <person name="Bankier A.T."/>
            <person name="Lehmann R."/>
            <person name="Hamlin N."/>
            <person name="Davies R."/>
            <person name="Gaudet P."/>
            <person name="Fey P."/>
            <person name="Pilcher K."/>
            <person name="Chen G."/>
            <person name="Saunders D."/>
            <person name="Sodergren E."/>
            <person name="Davis P."/>
            <person name="Kerhornou A."/>
            <person name="Nie X."/>
            <person name="Hall N."/>
            <person name="Anjard C."/>
            <person name="Hemphill L."/>
            <person name="Bason N."/>
            <person name="Farbrother P."/>
            <person name="Desany B."/>
            <person name="Just E."/>
            <person name="Morio T."/>
            <person name="Rost R."/>
            <person name="Churcher C."/>
            <person name="Cooper J."/>
            <person name="Haydock S."/>
            <person name="van Driessche N."/>
            <person name="Cronin A."/>
            <person name="Goodhead I."/>
            <person name="Muzny D."/>
            <person name="Mourier T."/>
            <person name="Pain A."/>
            <person name="Lu M."/>
            <person name="Harper D."/>
            <person name="Lindsay R."/>
            <person name="Hauser H."/>
            <person name="James K."/>
            <person name="Quiles M."/>
            <person name="Madan Babu M."/>
            <person name="Saito T."/>
            <person name="Buchrieser C."/>
            <person name="Wardroper A."/>
            <person name="Felder M."/>
            <person name="Thangavelu M."/>
            <person name="Johnson D."/>
            <person name="Knights A."/>
            <person name="Loulseged H."/>
            <person name="Mungall K."/>
            <person name="Oliver K."/>
            <person name="Price C."/>
            <person name="Quail M.A."/>
            <person name="Urushihara H."/>
            <person name="Hernandez J."/>
            <person name="Rabbinowitsch E."/>
            <person name="Steffen D."/>
            <person name="Sanders M."/>
            <person name="Ma J."/>
            <person name="Kohara Y."/>
            <person name="Sharp S."/>
            <person name="Simmonds M."/>
            <person name="Spiegler S."/>
            <person name="Tivey A."/>
            <person name="Sugano S."/>
            <person name="White B."/>
            <person name="Walker D."/>
            <person name="Woodward J."/>
            <person name="Winckler T."/>
            <person name="Tanaka Y."/>
            <person name="Shaulsky G."/>
            <person name="Schleicher M."/>
            <person name="Weinstock G."/>
            <person name="Rosenthal A."/>
            <person name="Cox E.C."/>
            <person name="Chisholm R.L."/>
            <person name="Gibbs R."/>
            <person name="Loomis W.F."/>
            <person name="Platzer M."/>
            <person name="Kay R.R."/>
            <person name="Williams J."/>
            <person name="Dear P.H."/>
            <person name="Noegel A.A."/>
            <person name="Barrell B."/>
            <person name="Kuspa A."/>
        </authorList>
    </citation>
    <scope>NUCLEOTIDE SEQUENCE [LARGE SCALE GENOMIC DNA]</scope>
    <source>
        <strain evidence="10 11">AX4</strain>
    </source>
</reference>
<dbReference type="eggNOG" id="KOG2539">
    <property type="taxonomic scope" value="Eukaryota"/>
</dbReference>
<dbReference type="InterPro" id="IPR029063">
    <property type="entry name" value="SAM-dependent_MTases_sf"/>
</dbReference>
<keyword evidence="2" id="KW-0479">Metal-binding</keyword>
<keyword evidence="11" id="KW-1185">Reference proteome</keyword>
<feature type="region of interest" description="Disordered" evidence="9">
    <location>
        <begin position="295"/>
        <end position="334"/>
    </location>
</feature>
<dbReference type="STRING" id="44689.Q54DG6"/>
<dbReference type="AlphaFoldDB" id="Q54DG6"/>
<dbReference type="GO" id="GO:0008168">
    <property type="term" value="F:methyltransferase activity"/>
    <property type="evidence" value="ECO:0007669"/>
    <property type="project" value="InterPro"/>
</dbReference>
<evidence type="ECO:0000256" key="8">
    <source>
        <dbReference type="SAM" id="Coils"/>
    </source>
</evidence>
<dbReference type="GO" id="GO:0006412">
    <property type="term" value="P:translation"/>
    <property type="evidence" value="ECO:0007669"/>
    <property type="project" value="InterPro"/>
</dbReference>
<dbReference type="KEGG" id="ddi:DDB_G0292286"/>
<evidence type="ECO:0000256" key="1">
    <source>
        <dbReference type="ARBA" id="ARBA00004173"/>
    </source>
</evidence>
<feature type="compositionally biased region" description="Polar residues" evidence="9">
    <location>
        <begin position="47"/>
        <end position="57"/>
    </location>
</feature>
<feature type="coiled-coil region" evidence="8">
    <location>
        <begin position="1180"/>
        <end position="1233"/>
    </location>
</feature>
<evidence type="ECO:0000313" key="10">
    <source>
        <dbReference type="EMBL" id="EAL61267.1"/>
    </source>
</evidence>
<feature type="region of interest" description="Disordered" evidence="9">
    <location>
        <begin position="83"/>
        <end position="118"/>
    </location>
</feature>
<feature type="region of interest" description="Disordered" evidence="9">
    <location>
        <begin position="139"/>
        <end position="179"/>
    </location>
</feature>
<feature type="compositionally biased region" description="Acidic residues" evidence="9">
    <location>
        <begin position="108"/>
        <end position="118"/>
    </location>
</feature>
<dbReference type="GO" id="GO:0046872">
    <property type="term" value="F:metal ion binding"/>
    <property type="evidence" value="ECO:0007669"/>
    <property type="project" value="UniProtKB-KW"/>
</dbReference>
<keyword evidence="4" id="KW-0408">Iron</keyword>
<dbReference type="EMBL" id="AAFI02000189">
    <property type="protein sequence ID" value="EAL61267.1"/>
    <property type="molecule type" value="Genomic_DNA"/>
</dbReference>
<dbReference type="PaxDb" id="44689-DDB0184302"/>
<keyword evidence="8" id="KW-0175">Coiled coil</keyword>
<dbReference type="FunCoup" id="Q54DG6">
    <property type="interactions" value="433"/>
</dbReference>
<feature type="compositionally biased region" description="Acidic residues" evidence="9">
    <location>
        <begin position="305"/>
        <end position="328"/>
    </location>
</feature>
<feature type="region of interest" description="Disordered" evidence="9">
    <location>
        <begin position="31"/>
        <end position="58"/>
    </location>
</feature>
<organism evidence="10 11">
    <name type="scientific">Dictyostelium discoideum</name>
    <name type="common">Social amoeba</name>
    <dbReference type="NCBI Taxonomy" id="44689"/>
    <lineage>
        <taxon>Eukaryota</taxon>
        <taxon>Amoebozoa</taxon>
        <taxon>Evosea</taxon>
        <taxon>Eumycetozoa</taxon>
        <taxon>Dictyostelia</taxon>
        <taxon>Dictyosteliales</taxon>
        <taxon>Dictyosteliaceae</taxon>
        <taxon>Dictyostelium</taxon>
    </lineage>
</organism>
<keyword evidence="6" id="KW-0496">Mitochondrion</keyword>
<dbReference type="GO" id="GO:0051536">
    <property type="term" value="F:iron-sulfur cluster binding"/>
    <property type="evidence" value="ECO:0007669"/>
    <property type="project" value="UniProtKB-KW"/>
</dbReference>
<keyword evidence="3" id="KW-0809">Transit peptide</keyword>